<sequence length="39" mass="4285">MSLADTHPRIADGTTLTAAEVVAILRDAIRRRSEEEESC</sequence>
<evidence type="ECO:0000313" key="2">
    <source>
        <dbReference type="Proteomes" id="UP000295497"/>
    </source>
</evidence>
<name>A0A4P2QYE2_SORCE</name>
<dbReference type="EMBL" id="CP012672">
    <property type="protein sequence ID" value="AUX35604.1"/>
    <property type="molecule type" value="Genomic_DNA"/>
</dbReference>
<evidence type="ECO:0000313" key="1">
    <source>
        <dbReference type="EMBL" id="AUX35604.1"/>
    </source>
</evidence>
<accession>A0A4P2QYE2</accession>
<gene>
    <name evidence="1" type="ORF">SOCE836_077990</name>
</gene>
<dbReference type="Proteomes" id="UP000295497">
    <property type="component" value="Chromosome"/>
</dbReference>
<organism evidence="1 2">
    <name type="scientific">Sorangium cellulosum</name>
    <name type="common">Polyangium cellulosum</name>
    <dbReference type="NCBI Taxonomy" id="56"/>
    <lineage>
        <taxon>Bacteria</taxon>
        <taxon>Pseudomonadati</taxon>
        <taxon>Myxococcota</taxon>
        <taxon>Polyangia</taxon>
        <taxon>Polyangiales</taxon>
        <taxon>Polyangiaceae</taxon>
        <taxon>Sorangium</taxon>
    </lineage>
</organism>
<reference evidence="1 2" key="1">
    <citation type="submission" date="2015-09" db="EMBL/GenBank/DDBJ databases">
        <title>Sorangium comparison.</title>
        <authorList>
            <person name="Zaburannyi N."/>
            <person name="Bunk B."/>
            <person name="Overmann J."/>
            <person name="Mueller R."/>
        </authorList>
    </citation>
    <scope>NUCLEOTIDE SEQUENCE [LARGE SCALE GENOMIC DNA]</scope>
    <source>
        <strain evidence="1 2">So ce836</strain>
    </source>
</reference>
<proteinExistence type="predicted"/>
<dbReference type="AlphaFoldDB" id="A0A4P2QYE2"/>
<protein>
    <submittedName>
        <fullName evidence="1">Uncharacterized protein</fullName>
    </submittedName>
</protein>